<name>A0A1Z4NAV3_9CYAN</name>
<evidence type="ECO:0000259" key="2">
    <source>
        <dbReference type="Pfam" id="PF13649"/>
    </source>
</evidence>
<dbReference type="Proteomes" id="UP000218785">
    <property type="component" value="Chromosome"/>
</dbReference>
<dbReference type="Gene3D" id="3.40.50.150">
    <property type="entry name" value="Vaccinia Virus protein VP39"/>
    <property type="match status" value="1"/>
</dbReference>
<dbReference type="AlphaFoldDB" id="A0A1Z4NAV3"/>
<evidence type="ECO:0000256" key="1">
    <source>
        <dbReference type="ARBA" id="ARBA00022679"/>
    </source>
</evidence>
<dbReference type="RefSeq" id="WP_096583265.1">
    <property type="nucleotide sequence ID" value="NZ_CAWNJS010000001.1"/>
</dbReference>
<feature type="domain" description="Methyltransferase" evidence="2">
    <location>
        <begin position="33"/>
        <end position="125"/>
    </location>
</feature>
<dbReference type="PANTHER" id="PTHR43861:SF3">
    <property type="entry name" value="PUTATIVE (AFU_ORTHOLOGUE AFUA_2G14390)-RELATED"/>
    <property type="match status" value="1"/>
</dbReference>
<dbReference type="EMBL" id="AP018248">
    <property type="protein sequence ID" value="BAZ02805.1"/>
    <property type="molecule type" value="Genomic_DNA"/>
</dbReference>
<evidence type="ECO:0000313" key="4">
    <source>
        <dbReference type="Proteomes" id="UP000218785"/>
    </source>
</evidence>
<organism evidence="3 4">
    <name type="scientific">Tolypothrix tenuis PCC 7101</name>
    <dbReference type="NCBI Taxonomy" id="231146"/>
    <lineage>
        <taxon>Bacteria</taxon>
        <taxon>Bacillati</taxon>
        <taxon>Cyanobacteriota</taxon>
        <taxon>Cyanophyceae</taxon>
        <taxon>Nostocales</taxon>
        <taxon>Tolypothrichaceae</taxon>
        <taxon>Tolypothrix</taxon>
    </lineage>
</organism>
<dbReference type="CDD" id="cd02440">
    <property type="entry name" value="AdoMet_MTases"/>
    <property type="match status" value="1"/>
</dbReference>
<gene>
    <name evidence="3" type="ORF">NIES37_68180</name>
</gene>
<dbReference type="SUPFAM" id="SSF53335">
    <property type="entry name" value="S-adenosyl-L-methionine-dependent methyltransferases"/>
    <property type="match status" value="1"/>
</dbReference>
<dbReference type="KEGG" id="ttq:NIES37_68180"/>
<proteinExistence type="predicted"/>
<dbReference type="InterPro" id="IPR029063">
    <property type="entry name" value="SAM-dependent_MTases_sf"/>
</dbReference>
<keyword evidence="4" id="KW-1185">Reference proteome</keyword>
<dbReference type="InterPro" id="IPR041698">
    <property type="entry name" value="Methyltransf_25"/>
</dbReference>
<accession>A0A1Z4NAV3</accession>
<dbReference type="Pfam" id="PF13649">
    <property type="entry name" value="Methyltransf_25"/>
    <property type="match status" value="1"/>
</dbReference>
<dbReference type="GO" id="GO:0016740">
    <property type="term" value="F:transferase activity"/>
    <property type="evidence" value="ECO:0007669"/>
    <property type="project" value="UniProtKB-KW"/>
</dbReference>
<sequence>MWDERFGTSEYIYGIEPNNFLVSVASKIPQGKILCLAEGEGRNGTYLASLGYEVVAVDQSSVGLAKAQKLAQEKQVAIATIQSDLADFVIAPQSWDGIISIFCHLPSELRTKVYRLAVMGLKPNGVFVLEAFAPEQLQYNTGGPKNLDMLPSLATLQQELADLHWEIAREVKRDLLEGRYHNGTAAVIQILGRKQS</sequence>
<dbReference type="PANTHER" id="PTHR43861">
    <property type="entry name" value="TRANS-ACONITATE 2-METHYLTRANSFERASE-RELATED"/>
    <property type="match status" value="1"/>
</dbReference>
<reference evidence="3 4" key="1">
    <citation type="submission" date="2017-06" db="EMBL/GenBank/DDBJ databases">
        <title>Genome sequencing of cyanobaciteial culture collection at National Institute for Environmental Studies (NIES).</title>
        <authorList>
            <person name="Hirose Y."/>
            <person name="Shimura Y."/>
            <person name="Fujisawa T."/>
            <person name="Nakamura Y."/>
            <person name="Kawachi M."/>
        </authorList>
    </citation>
    <scope>NUCLEOTIDE SEQUENCE [LARGE SCALE GENOMIC DNA]</scope>
    <source>
        <strain evidence="3 4">NIES-37</strain>
    </source>
</reference>
<keyword evidence="1" id="KW-0808">Transferase</keyword>
<protein>
    <recommendedName>
        <fullName evidence="2">Methyltransferase domain-containing protein</fullName>
    </recommendedName>
</protein>
<evidence type="ECO:0000313" key="3">
    <source>
        <dbReference type="EMBL" id="BAZ02805.1"/>
    </source>
</evidence>